<accession>A0A4C1XDW0</accession>
<dbReference type="AlphaFoldDB" id="A0A4C1XDW0"/>
<sequence length="108" mass="11685">MENEIKVKTVCEIETRIKSASASEREAATTTSVTVTRPGSRAGGRVLSSEPAKEERGRTSCLLLTFQIGAIVFYDLRHNKYVRAALNGAIVSLGSPPRRSAAAPVVYY</sequence>
<gene>
    <name evidence="2" type="ORF">EVAR_98346_1</name>
</gene>
<protein>
    <submittedName>
        <fullName evidence="2">Uncharacterized protein</fullName>
    </submittedName>
</protein>
<feature type="compositionally biased region" description="Low complexity" evidence="1">
    <location>
        <begin position="28"/>
        <end position="37"/>
    </location>
</feature>
<evidence type="ECO:0000313" key="3">
    <source>
        <dbReference type="Proteomes" id="UP000299102"/>
    </source>
</evidence>
<organism evidence="2 3">
    <name type="scientific">Eumeta variegata</name>
    <name type="common">Bagworm moth</name>
    <name type="synonym">Eumeta japonica</name>
    <dbReference type="NCBI Taxonomy" id="151549"/>
    <lineage>
        <taxon>Eukaryota</taxon>
        <taxon>Metazoa</taxon>
        <taxon>Ecdysozoa</taxon>
        <taxon>Arthropoda</taxon>
        <taxon>Hexapoda</taxon>
        <taxon>Insecta</taxon>
        <taxon>Pterygota</taxon>
        <taxon>Neoptera</taxon>
        <taxon>Endopterygota</taxon>
        <taxon>Lepidoptera</taxon>
        <taxon>Glossata</taxon>
        <taxon>Ditrysia</taxon>
        <taxon>Tineoidea</taxon>
        <taxon>Psychidae</taxon>
        <taxon>Oiketicinae</taxon>
        <taxon>Eumeta</taxon>
    </lineage>
</organism>
<dbReference type="EMBL" id="BGZK01000787">
    <property type="protein sequence ID" value="GBP60447.1"/>
    <property type="molecule type" value="Genomic_DNA"/>
</dbReference>
<name>A0A4C1XDW0_EUMVA</name>
<evidence type="ECO:0000256" key="1">
    <source>
        <dbReference type="SAM" id="MobiDB-lite"/>
    </source>
</evidence>
<feature type="region of interest" description="Disordered" evidence="1">
    <location>
        <begin position="21"/>
        <end position="53"/>
    </location>
</feature>
<proteinExistence type="predicted"/>
<keyword evidence="3" id="KW-1185">Reference proteome</keyword>
<dbReference type="Proteomes" id="UP000299102">
    <property type="component" value="Unassembled WGS sequence"/>
</dbReference>
<evidence type="ECO:0000313" key="2">
    <source>
        <dbReference type="EMBL" id="GBP60447.1"/>
    </source>
</evidence>
<reference evidence="2 3" key="1">
    <citation type="journal article" date="2019" name="Commun. Biol.">
        <title>The bagworm genome reveals a unique fibroin gene that provides high tensile strength.</title>
        <authorList>
            <person name="Kono N."/>
            <person name="Nakamura H."/>
            <person name="Ohtoshi R."/>
            <person name="Tomita M."/>
            <person name="Numata K."/>
            <person name="Arakawa K."/>
        </authorList>
    </citation>
    <scope>NUCLEOTIDE SEQUENCE [LARGE SCALE GENOMIC DNA]</scope>
</reference>
<comment type="caution">
    <text evidence="2">The sequence shown here is derived from an EMBL/GenBank/DDBJ whole genome shotgun (WGS) entry which is preliminary data.</text>
</comment>